<evidence type="ECO:0000313" key="12">
    <source>
        <dbReference type="Proteomes" id="UP000184383"/>
    </source>
</evidence>
<evidence type="ECO:0000313" key="11">
    <source>
        <dbReference type="EMBL" id="OJJ38188.1"/>
    </source>
</evidence>
<evidence type="ECO:0000256" key="8">
    <source>
        <dbReference type="ARBA" id="ARBA00049202"/>
    </source>
</evidence>
<protein>
    <recommendedName>
        <fullName evidence="2">tRNA(Phe) 7-[(3-amino-3-carboxypropyl)-4-demethylwyosine(37)-N(4)]-methyltransferase</fullName>
        <ecNumber evidence="2">2.1.1.282</ecNumber>
    </recommendedName>
    <alternativeName>
        <fullName evidence="7">tRNA(Phe) 7-((3-amino-3-carboxypropyl)-4-demethylwyosine(37)-N(4))-methyltransferase</fullName>
    </alternativeName>
</protein>
<name>A0A1L9RTK5_ASPWE</name>
<dbReference type="GeneID" id="63750146"/>
<keyword evidence="12" id="KW-1185">Reference proteome</keyword>
<dbReference type="RefSeq" id="XP_040691864.1">
    <property type="nucleotide sequence ID" value="XM_040834298.1"/>
</dbReference>
<feature type="region of interest" description="Disordered" evidence="9">
    <location>
        <begin position="276"/>
        <end position="334"/>
    </location>
</feature>
<keyword evidence="5" id="KW-0949">S-adenosyl-L-methionine</keyword>
<feature type="domain" description="tRNA wybutosine-synthesizing protein" evidence="10">
    <location>
        <begin position="14"/>
        <end position="269"/>
    </location>
</feature>
<dbReference type="GO" id="GO:0008033">
    <property type="term" value="P:tRNA processing"/>
    <property type="evidence" value="ECO:0007669"/>
    <property type="project" value="UniProtKB-KW"/>
</dbReference>
<organism evidence="11 12">
    <name type="scientific">Aspergillus wentii DTO 134E9</name>
    <dbReference type="NCBI Taxonomy" id="1073089"/>
    <lineage>
        <taxon>Eukaryota</taxon>
        <taxon>Fungi</taxon>
        <taxon>Dikarya</taxon>
        <taxon>Ascomycota</taxon>
        <taxon>Pezizomycotina</taxon>
        <taxon>Eurotiomycetes</taxon>
        <taxon>Eurotiomycetidae</taxon>
        <taxon>Eurotiales</taxon>
        <taxon>Aspergillaceae</taxon>
        <taxon>Aspergillus</taxon>
        <taxon>Aspergillus subgen. Cremei</taxon>
    </lineage>
</organism>
<reference evidence="12" key="1">
    <citation type="journal article" date="2017" name="Genome Biol.">
        <title>Comparative genomics reveals high biological diversity and specific adaptations in the industrially and medically important fungal genus Aspergillus.</title>
        <authorList>
            <person name="de Vries R.P."/>
            <person name="Riley R."/>
            <person name="Wiebenga A."/>
            <person name="Aguilar-Osorio G."/>
            <person name="Amillis S."/>
            <person name="Uchima C.A."/>
            <person name="Anderluh G."/>
            <person name="Asadollahi M."/>
            <person name="Askin M."/>
            <person name="Barry K."/>
            <person name="Battaglia E."/>
            <person name="Bayram O."/>
            <person name="Benocci T."/>
            <person name="Braus-Stromeyer S.A."/>
            <person name="Caldana C."/>
            <person name="Canovas D."/>
            <person name="Cerqueira G.C."/>
            <person name="Chen F."/>
            <person name="Chen W."/>
            <person name="Choi C."/>
            <person name="Clum A."/>
            <person name="Dos Santos R.A."/>
            <person name="Damasio A.R."/>
            <person name="Diallinas G."/>
            <person name="Emri T."/>
            <person name="Fekete E."/>
            <person name="Flipphi M."/>
            <person name="Freyberg S."/>
            <person name="Gallo A."/>
            <person name="Gournas C."/>
            <person name="Habgood R."/>
            <person name="Hainaut M."/>
            <person name="Harispe M.L."/>
            <person name="Henrissat B."/>
            <person name="Hilden K.S."/>
            <person name="Hope R."/>
            <person name="Hossain A."/>
            <person name="Karabika E."/>
            <person name="Karaffa L."/>
            <person name="Karanyi Z."/>
            <person name="Krasevec N."/>
            <person name="Kuo A."/>
            <person name="Kusch H."/>
            <person name="LaButti K."/>
            <person name="Lagendijk E.L."/>
            <person name="Lapidus A."/>
            <person name="Levasseur A."/>
            <person name="Lindquist E."/>
            <person name="Lipzen A."/>
            <person name="Logrieco A.F."/>
            <person name="MacCabe A."/>
            <person name="Maekelae M.R."/>
            <person name="Malavazi I."/>
            <person name="Melin P."/>
            <person name="Meyer V."/>
            <person name="Mielnichuk N."/>
            <person name="Miskei M."/>
            <person name="Molnar A.P."/>
            <person name="Mule G."/>
            <person name="Ngan C.Y."/>
            <person name="Orejas M."/>
            <person name="Orosz E."/>
            <person name="Ouedraogo J.P."/>
            <person name="Overkamp K.M."/>
            <person name="Park H.-S."/>
            <person name="Perrone G."/>
            <person name="Piumi F."/>
            <person name="Punt P.J."/>
            <person name="Ram A.F."/>
            <person name="Ramon A."/>
            <person name="Rauscher S."/>
            <person name="Record E."/>
            <person name="Riano-Pachon D.M."/>
            <person name="Robert V."/>
            <person name="Roehrig J."/>
            <person name="Ruller R."/>
            <person name="Salamov A."/>
            <person name="Salih N.S."/>
            <person name="Samson R.A."/>
            <person name="Sandor E."/>
            <person name="Sanguinetti M."/>
            <person name="Schuetze T."/>
            <person name="Sepcic K."/>
            <person name="Shelest E."/>
            <person name="Sherlock G."/>
            <person name="Sophianopoulou V."/>
            <person name="Squina F.M."/>
            <person name="Sun H."/>
            <person name="Susca A."/>
            <person name="Todd R.B."/>
            <person name="Tsang A."/>
            <person name="Unkles S.E."/>
            <person name="van de Wiele N."/>
            <person name="van Rossen-Uffink D."/>
            <person name="Oliveira J.V."/>
            <person name="Vesth T.C."/>
            <person name="Visser J."/>
            <person name="Yu J.-H."/>
            <person name="Zhou M."/>
            <person name="Andersen M.R."/>
            <person name="Archer D.B."/>
            <person name="Baker S.E."/>
            <person name="Benoit I."/>
            <person name="Brakhage A.A."/>
            <person name="Braus G.H."/>
            <person name="Fischer R."/>
            <person name="Frisvad J.C."/>
            <person name="Goldman G.H."/>
            <person name="Houbraken J."/>
            <person name="Oakley B."/>
            <person name="Pocsi I."/>
            <person name="Scazzocchio C."/>
            <person name="Seiboth B."/>
            <person name="vanKuyk P.A."/>
            <person name="Wortman J."/>
            <person name="Dyer P.S."/>
            <person name="Grigoriev I.V."/>
        </authorList>
    </citation>
    <scope>NUCLEOTIDE SEQUENCE [LARGE SCALE GENOMIC DNA]</scope>
    <source>
        <strain evidence="12">DTO 134E9</strain>
    </source>
</reference>
<dbReference type="GO" id="GO:0008168">
    <property type="term" value="F:methyltransferase activity"/>
    <property type="evidence" value="ECO:0007669"/>
    <property type="project" value="UniProtKB-KW"/>
</dbReference>
<evidence type="ECO:0000256" key="6">
    <source>
        <dbReference type="ARBA" id="ARBA00022694"/>
    </source>
</evidence>
<feature type="compositionally biased region" description="Basic and acidic residues" evidence="9">
    <location>
        <begin position="294"/>
        <end position="313"/>
    </location>
</feature>
<accession>A0A1L9RTK5</accession>
<evidence type="ECO:0000256" key="3">
    <source>
        <dbReference type="ARBA" id="ARBA00022603"/>
    </source>
</evidence>
<evidence type="ECO:0000259" key="10">
    <source>
        <dbReference type="Pfam" id="PF02676"/>
    </source>
</evidence>
<sequence>MSNPAKIPEGFEARKSKILAELSIPDEEYTDLSPKGSVDEGIRDLIRDINTLPGLVTTSSCAGRISVFLEGRKQQQQQEQQRLFAPSGGKGAGRWLYVSHEPLKHNGQASGEHAGGEKQRKDTRTLHDLFGMIPGDGKPPAWKGQAPRLVRFHFEPLILHIMTANLHHAYPVLSAASSSGFRESGLQSLRCLEGDDDGPSPIVAVRSAGLALESVIGYCDDNDAEDDPTSDTPIIRSLVTDEYLEMLIAISNERFSVNTERKERFRKSLLDLYSADQSQGPKAKGKSKPPGWEDPEKRRERKRAEGLMRKKLLESQTNAAPTESDNDGIDDLLE</sequence>
<dbReference type="GO" id="GO:0032259">
    <property type="term" value="P:methylation"/>
    <property type="evidence" value="ECO:0007669"/>
    <property type="project" value="UniProtKB-KW"/>
</dbReference>
<dbReference type="Proteomes" id="UP000184383">
    <property type="component" value="Unassembled WGS sequence"/>
</dbReference>
<feature type="compositionally biased region" description="Polar residues" evidence="9">
    <location>
        <begin position="314"/>
        <end position="323"/>
    </location>
</feature>
<evidence type="ECO:0000256" key="5">
    <source>
        <dbReference type="ARBA" id="ARBA00022691"/>
    </source>
</evidence>
<gene>
    <name evidence="11" type="ORF">ASPWEDRAFT_35779</name>
</gene>
<dbReference type="Pfam" id="PF02676">
    <property type="entry name" value="TYW3"/>
    <property type="match status" value="1"/>
</dbReference>
<dbReference type="STRING" id="1073089.A0A1L9RTK5"/>
<keyword evidence="3" id="KW-0489">Methyltransferase</keyword>
<dbReference type="EMBL" id="KV878210">
    <property type="protein sequence ID" value="OJJ38188.1"/>
    <property type="molecule type" value="Genomic_DNA"/>
</dbReference>
<dbReference type="PANTHER" id="PTHR48418:SF1">
    <property type="entry name" value="TRNA WYBUTOSINE-SYNTHESIZING PROTEIN 3"/>
    <property type="match status" value="1"/>
</dbReference>
<evidence type="ECO:0000256" key="2">
    <source>
        <dbReference type="ARBA" id="ARBA00012750"/>
    </source>
</evidence>
<dbReference type="Gene3D" id="3.30.1960.10">
    <property type="entry name" value="tRNA wybutosine-synthesizing-like"/>
    <property type="match status" value="1"/>
</dbReference>
<comment type="similarity">
    <text evidence="1">Belongs to the TYW3 family.</text>
</comment>
<keyword evidence="6" id="KW-0819">tRNA processing</keyword>
<proteinExistence type="inferred from homology"/>
<dbReference type="InterPro" id="IPR003827">
    <property type="entry name" value="tRNA_yW-synthesising"/>
</dbReference>
<comment type="catalytic activity">
    <reaction evidence="8">
        <text>4-demethyl-7-[(3S)-3-amino-3-carboxypropyl]wyosine(37) in tRNA(Phe) + S-adenosyl-L-methionine = 7-[(3S)-3-amino-3-carboxypropyl]wyosine(37) in tRNA(Phe) + S-adenosyl-L-homocysteine + H(+)</text>
        <dbReference type="Rhea" id="RHEA:36635"/>
        <dbReference type="Rhea" id="RHEA-COMP:10378"/>
        <dbReference type="Rhea" id="RHEA-COMP:10379"/>
        <dbReference type="ChEBI" id="CHEBI:15378"/>
        <dbReference type="ChEBI" id="CHEBI:57856"/>
        <dbReference type="ChEBI" id="CHEBI:59789"/>
        <dbReference type="ChEBI" id="CHEBI:73543"/>
        <dbReference type="ChEBI" id="CHEBI:73550"/>
        <dbReference type="EC" id="2.1.1.282"/>
    </reaction>
</comment>
<feature type="compositionally biased region" description="Acidic residues" evidence="9">
    <location>
        <begin position="324"/>
        <end position="334"/>
    </location>
</feature>
<evidence type="ECO:0000256" key="7">
    <source>
        <dbReference type="ARBA" id="ARBA00030554"/>
    </source>
</evidence>
<dbReference type="VEuPathDB" id="FungiDB:ASPWEDRAFT_35779"/>
<dbReference type="EC" id="2.1.1.282" evidence="2"/>
<dbReference type="OrthoDB" id="263283at2759"/>
<evidence type="ECO:0000256" key="4">
    <source>
        <dbReference type="ARBA" id="ARBA00022679"/>
    </source>
</evidence>
<dbReference type="SUPFAM" id="SSF111278">
    <property type="entry name" value="SSo0622-like"/>
    <property type="match status" value="1"/>
</dbReference>
<keyword evidence="4" id="KW-0808">Transferase</keyword>
<dbReference type="InterPro" id="IPR036602">
    <property type="entry name" value="tRNA_yW-synthesising-like_sf"/>
</dbReference>
<evidence type="ECO:0000256" key="9">
    <source>
        <dbReference type="SAM" id="MobiDB-lite"/>
    </source>
</evidence>
<dbReference type="PANTHER" id="PTHR48418">
    <property type="entry name" value="TRNA WYBUTOSINE-SYNTHESIZING PROTEIN 3"/>
    <property type="match status" value="1"/>
</dbReference>
<dbReference type="AlphaFoldDB" id="A0A1L9RTK5"/>
<evidence type="ECO:0000256" key="1">
    <source>
        <dbReference type="ARBA" id="ARBA00008569"/>
    </source>
</evidence>